<gene>
    <name evidence="1" type="ORF">SDC9_09918</name>
</gene>
<accession>A0A644TBH7</accession>
<proteinExistence type="predicted"/>
<evidence type="ECO:0000313" key="1">
    <source>
        <dbReference type="EMBL" id="MPL64266.1"/>
    </source>
</evidence>
<dbReference type="AlphaFoldDB" id="A0A644TBH7"/>
<reference evidence="1" key="1">
    <citation type="submission" date="2019-08" db="EMBL/GenBank/DDBJ databases">
        <authorList>
            <person name="Kucharzyk K."/>
            <person name="Murdoch R.W."/>
            <person name="Higgins S."/>
            <person name="Loffler F."/>
        </authorList>
    </citation>
    <scope>NUCLEOTIDE SEQUENCE</scope>
</reference>
<protein>
    <submittedName>
        <fullName evidence="1">Uncharacterized protein</fullName>
    </submittedName>
</protein>
<dbReference type="EMBL" id="VSSQ01000024">
    <property type="protein sequence ID" value="MPL64266.1"/>
    <property type="molecule type" value="Genomic_DNA"/>
</dbReference>
<sequence>MVGGIFVSRSLDTGELIPKSKAARMAKKMAEVFFDVNETQLL</sequence>
<organism evidence="1">
    <name type="scientific">bioreactor metagenome</name>
    <dbReference type="NCBI Taxonomy" id="1076179"/>
    <lineage>
        <taxon>unclassified sequences</taxon>
        <taxon>metagenomes</taxon>
        <taxon>ecological metagenomes</taxon>
    </lineage>
</organism>
<comment type="caution">
    <text evidence="1">The sequence shown here is derived from an EMBL/GenBank/DDBJ whole genome shotgun (WGS) entry which is preliminary data.</text>
</comment>
<name>A0A644TBH7_9ZZZZ</name>